<dbReference type="EMBL" id="NJES01000191">
    <property type="protein sequence ID" value="PHH75880.1"/>
    <property type="molecule type" value="Genomic_DNA"/>
</dbReference>
<dbReference type="PANTHER" id="PTHR22642">
    <property type="entry name" value="IMIDAZOLONEPROPIONASE"/>
    <property type="match status" value="1"/>
</dbReference>
<evidence type="ECO:0000313" key="3">
    <source>
        <dbReference type="Proteomes" id="UP000226431"/>
    </source>
</evidence>
<comment type="caution">
    <text evidence="2">The sequence shown here is derived from an EMBL/GenBank/DDBJ whole genome shotgun (WGS) entry which is preliminary data.</text>
</comment>
<dbReference type="OrthoDB" id="194468at2759"/>
<evidence type="ECO:0008006" key="4">
    <source>
        <dbReference type="Google" id="ProtNLM"/>
    </source>
</evidence>
<evidence type="ECO:0000313" key="2">
    <source>
        <dbReference type="EMBL" id="PHH75880.1"/>
    </source>
</evidence>
<reference evidence="2 3" key="1">
    <citation type="submission" date="2017-06" db="EMBL/GenBank/DDBJ databases">
        <title>Ant-infecting Ophiocordyceps genomes reveal a high diversity of potential behavioral manipulation genes and a possible major role for enterotoxins.</title>
        <authorList>
            <person name="De Bekker C."/>
            <person name="Evans H.C."/>
            <person name="Brachmann A."/>
            <person name="Hughes D.P."/>
        </authorList>
    </citation>
    <scope>NUCLEOTIDE SEQUENCE [LARGE SCALE GENOMIC DNA]</scope>
    <source>
        <strain evidence="2 3">Map16</strain>
    </source>
</reference>
<protein>
    <recommendedName>
        <fullName evidence="4">Amidohydrolase-related domain-containing protein</fullName>
    </recommendedName>
</protein>
<sequence>MLRSIIAILPCLLHPALADHGSPVGPSHIVLHNGSIYTMDQSSTRVSALAVKDGKIAYVGSDDGAKSFIGKTTKVMDLKGRMAILNN</sequence>
<organism evidence="2 3">
    <name type="scientific">Ophiocordyceps camponoti-rufipedis</name>
    <dbReference type="NCBI Taxonomy" id="2004952"/>
    <lineage>
        <taxon>Eukaryota</taxon>
        <taxon>Fungi</taxon>
        <taxon>Dikarya</taxon>
        <taxon>Ascomycota</taxon>
        <taxon>Pezizomycotina</taxon>
        <taxon>Sordariomycetes</taxon>
        <taxon>Hypocreomycetidae</taxon>
        <taxon>Hypocreales</taxon>
        <taxon>Ophiocordycipitaceae</taxon>
        <taxon>Ophiocordyceps</taxon>
    </lineage>
</organism>
<gene>
    <name evidence="2" type="ORF">CDD80_1996</name>
</gene>
<name>A0A2C5Z7W6_9HYPO</name>
<dbReference type="GO" id="GO:0016810">
    <property type="term" value="F:hydrolase activity, acting on carbon-nitrogen (but not peptide) bonds"/>
    <property type="evidence" value="ECO:0007669"/>
    <property type="project" value="InterPro"/>
</dbReference>
<dbReference type="PANTHER" id="PTHR22642:SF2">
    <property type="entry name" value="PROTEIN LONG AFTER FAR-RED 3"/>
    <property type="match status" value="1"/>
</dbReference>
<dbReference type="AlphaFoldDB" id="A0A2C5Z7W6"/>
<feature type="signal peptide" evidence="1">
    <location>
        <begin position="1"/>
        <end position="18"/>
    </location>
</feature>
<keyword evidence="3" id="KW-1185">Reference proteome</keyword>
<proteinExistence type="predicted"/>
<evidence type="ECO:0000256" key="1">
    <source>
        <dbReference type="SAM" id="SignalP"/>
    </source>
</evidence>
<keyword evidence="1" id="KW-0732">Signal</keyword>
<accession>A0A2C5Z7W6</accession>
<dbReference type="InterPro" id="IPR011059">
    <property type="entry name" value="Metal-dep_hydrolase_composite"/>
</dbReference>
<feature type="chain" id="PRO_5012203172" description="Amidohydrolase-related domain-containing protein" evidence="1">
    <location>
        <begin position="19"/>
        <end position="87"/>
    </location>
</feature>
<dbReference type="SUPFAM" id="SSF51338">
    <property type="entry name" value="Composite domain of metallo-dependent hydrolases"/>
    <property type="match status" value="1"/>
</dbReference>
<dbReference type="Gene3D" id="2.30.40.10">
    <property type="entry name" value="Urease, subunit C, domain 1"/>
    <property type="match status" value="1"/>
</dbReference>
<dbReference type="Proteomes" id="UP000226431">
    <property type="component" value="Unassembled WGS sequence"/>
</dbReference>